<feature type="transmembrane region" description="Helical" evidence="9">
    <location>
        <begin position="41"/>
        <end position="64"/>
    </location>
</feature>
<dbReference type="PANTHER" id="PTHR35011">
    <property type="entry name" value="2,3-DIKETO-L-GULONATE TRAP TRANSPORTER SMALL PERMEASE PROTEIN YIAM"/>
    <property type="match status" value="1"/>
</dbReference>
<feature type="domain" description="Tripartite ATP-independent periplasmic transporters DctQ component" evidence="10">
    <location>
        <begin position="25"/>
        <end position="154"/>
    </location>
</feature>
<gene>
    <name evidence="11" type="ORF">LX81_02736</name>
</gene>
<feature type="transmembrane region" description="Helical" evidence="9">
    <location>
        <begin position="12"/>
        <end position="29"/>
    </location>
</feature>
<dbReference type="Proteomes" id="UP000248916">
    <property type="component" value="Unassembled WGS sequence"/>
</dbReference>
<keyword evidence="4 9" id="KW-0997">Cell inner membrane</keyword>
<dbReference type="InterPro" id="IPR055348">
    <property type="entry name" value="DctQ"/>
</dbReference>
<dbReference type="InterPro" id="IPR007387">
    <property type="entry name" value="TRAP_DctQ"/>
</dbReference>
<dbReference type="GO" id="GO:0005886">
    <property type="term" value="C:plasma membrane"/>
    <property type="evidence" value="ECO:0007669"/>
    <property type="project" value="UniProtKB-SubCell"/>
</dbReference>
<dbReference type="RefSeq" id="WP_111537847.1">
    <property type="nucleotide sequence ID" value="NZ_QKZL01000012.1"/>
</dbReference>
<evidence type="ECO:0000313" key="12">
    <source>
        <dbReference type="Proteomes" id="UP000248916"/>
    </source>
</evidence>
<evidence type="ECO:0000256" key="4">
    <source>
        <dbReference type="ARBA" id="ARBA00022519"/>
    </source>
</evidence>
<keyword evidence="3" id="KW-1003">Cell membrane</keyword>
<evidence type="ECO:0000259" key="10">
    <source>
        <dbReference type="Pfam" id="PF04290"/>
    </source>
</evidence>
<keyword evidence="7 9" id="KW-0472">Membrane</keyword>
<evidence type="ECO:0000313" key="11">
    <source>
        <dbReference type="EMBL" id="PZX14885.1"/>
    </source>
</evidence>
<protein>
    <recommendedName>
        <fullName evidence="9">TRAP transporter small permease protein</fullName>
    </recommendedName>
</protein>
<evidence type="ECO:0000256" key="8">
    <source>
        <dbReference type="ARBA" id="ARBA00038436"/>
    </source>
</evidence>
<evidence type="ECO:0000256" key="1">
    <source>
        <dbReference type="ARBA" id="ARBA00004429"/>
    </source>
</evidence>
<organism evidence="11 12">
    <name type="scientific">Palleronia aestuarii</name>
    <dbReference type="NCBI Taxonomy" id="568105"/>
    <lineage>
        <taxon>Bacteria</taxon>
        <taxon>Pseudomonadati</taxon>
        <taxon>Pseudomonadota</taxon>
        <taxon>Alphaproteobacteria</taxon>
        <taxon>Rhodobacterales</taxon>
        <taxon>Roseobacteraceae</taxon>
        <taxon>Palleronia</taxon>
    </lineage>
</organism>
<dbReference type="AlphaFoldDB" id="A0A2W7N351"/>
<proteinExistence type="inferred from homology"/>
<dbReference type="GO" id="GO:0015740">
    <property type="term" value="P:C4-dicarboxylate transport"/>
    <property type="evidence" value="ECO:0007669"/>
    <property type="project" value="TreeGrafter"/>
</dbReference>
<evidence type="ECO:0000256" key="9">
    <source>
        <dbReference type="RuleBase" id="RU369079"/>
    </source>
</evidence>
<keyword evidence="6 9" id="KW-1133">Transmembrane helix</keyword>
<evidence type="ECO:0000256" key="2">
    <source>
        <dbReference type="ARBA" id="ARBA00022448"/>
    </source>
</evidence>
<comment type="caution">
    <text evidence="11">The sequence shown here is derived from an EMBL/GenBank/DDBJ whole genome shotgun (WGS) entry which is preliminary data.</text>
</comment>
<dbReference type="OrthoDB" id="6183232at2"/>
<comment type="function">
    <text evidence="9">Part of the tripartite ATP-independent periplasmic (TRAP) transport system.</text>
</comment>
<keyword evidence="2 9" id="KW-0813">Transport</keyword>
<keyword evidence="12" id="KW-1185">Reference proteome</keyword>
<reference evidence="11 12" key="1">
    <citation type="submission" date="2018-06" db="EMBL/GenBank/DDBJ databases">
        <title>Genomic Encyclopedia of Archaeal and Bacterial Type Strains, Phase II (KMG-II): from individual species to whole genera.</title>
        <authorList>
            <person name="Goeker M."/>
        </authorList>
    </citation>
    <scope>NUCLEOTIDE SEQUENCE [LARGE SCALE GENOMIC DNA]</scope>
    <source>
        <strain evidence="11 12">DSM 22009</strain>
    </source>
</reference>
<evidence type="ECO:0000256" key="6">
    <source>
        <dbReference type="ARBA" id="ARBA00022989"/>
    </source>
</evidence>
<dbReference type="GO" id="GO:0022857">
    <property type="term" value="F:transmembrane transporter activity"/>
    <property type="evidence" value="ECO:0007669"/>
    <property type="project" value="UniProtKB-UniRule"/>
</dbReference>
<evidence type="ECO:0000256" key="3">
    <source>
        <dbReference type="ARBA" id="ARBA00022475"/>
    </source>
</evidence>
<evidence type="ECO:0000256" key="5">
    <source>
        <dbReference type="ARBA" id="ARBA00022692"/>
    </source>
</evidence>
<dbReference type="EMBL" id="QKZL01000012">
    <property type="protein sequence ID" value="PZX14885.1"/>
    <property type="molecule type" value="Genomic_DNA"/>
</dbReference>
<evidence type="ECO:0000256" key="7">
    <source>
        <dbReference type="ARBA" id="ARBA00023136"/>
    </source>
</evidence>
<comment type="subunit">
    <text evidence="9">The complex comprises the extracytoplasmic solute receptor protein and the two transmembrane proteins.</text>
</comment>
<keyword evidence="5 9" id="KW-0812">Transmembrane</keyword>
<name>A0A2W7N351_9RHOB</name>
<feature type="transmembrane region" description="Helical" evidence="9">
    <location>
        <begin position="85"/>
        <end position="107"/>
    </location>
</feature>
<sequence>MLGKLVDAVTNILAELCGWFLLLVMGLIITDLISRAIGTPIYGVAESAMFVMIAIVYMGLPYAEATRAHVRVELVLDALPPRVRAVFDLVIYILVAGTMAIALYAVVLNAQTSYYSRQAIAGPTPLLIWPVKFVMVAALALYGLRIVMNLVQIASGVVAPDRQEKVN</sequence>
<feature type="transmembrane region" description="Helical" evidence="9">
    <location>
        <begin position="127"/>
        <end position="144"/>
    </location>
</feature>
<accession>A0A2W7N351</accession>
<comment type="subcellular location">
    <subcellularLocation>
        <location evidence="1 9">Cell inner membrane</location>
        <topology evidence="1 9">Multi-pass membrane protein</topology>
    </subcellularLocation>
</comment>
<dbReference type="Pfam" id="PF04290">
    <property type="entry name" value="DctQ"/>
    <property type="match status" value="1"/>
</dbReference>
<dbReference type="PANTHER" id="PTHR35011:SF10">
    <property type="entry name" value="TRAP TRANSPORTER SMALL PERMEASE PROTEIN"/>
    <property type="match status" value="1"/>
</dbReference>
<comment type="similarity">
    <text evidence="8 9">Belongs to the TRAP transporter small permease family.</text>
</comment>